<evidence type="ECO:0000313" key="2">
    <source>
        <dbReference type="Proteomes" id="UP000823561"/>
    </source>
</evidence>
<dbReference type="AlphaFoldDB" id="A0AAV6GQA8"/>
<reference evidence="1" key="1">
    <citation type="submission" date="2020-10" db="EMBL/GenBank/DDBJ databases">
        <title>Chromosome-scale genome assembly of the Allis shad, Alosa alosa.</title>
        <authorList>
            <person name="Margot Z."/>
            <person name="Christophe K."/>
            <person name="Cabau C."/>
            <person name="Louis A."/>
            <person name="Berthelot C."/>
            <person name="Parey E."/>
            <person name="Roest Crollius H."/>
            <person name="Montfort J."/>
            <person name="Robinson-Rechavi M."/>
            <person name="Bucao C."/>
            <person name="Bouchez O."/>
            <person name="Gislard M."/>
            <person name="Lluch J."/>
            <person name="Milhes M."/>
            <person name="Lampietro C."/>
            <person name="Lopez Roques C."/>
            <person name="Donnadieu C."/>
            <person name="Braasch I."/>
            <person name="Desvignes T."/>
            <person name="Postlethwait J."/>
            <person name="Bobe J."/>
            <person name="Guiguen Y."/>
        </authorList>
    </citation>
    <scope>NUCLEOTIDE SEQUENCE</scope>
    <source>
        <strain evidence="1">M-15738</strain>
        <tissue evidence="1">Blood</tissue>
    </source>
</reference>
<accession>A0AAV6GQA8</accession>
<gene>
    <name evidence="1" type="ORF">AALO_G00123810</name>
</gene>
<sequence>MAEVPLSKAPNPSLLPERRCGCSAVLCCAPLWLQAAHCAGISTDRSRITASPRSSPVQCHGSPYYVKTSPHHLSVQPT</sequence>
<organism evidence="1 2">
    <name type="scientific">Alosa alosa</name>
    <name type="common">allis shad</name>
    <dbReference type="NCBI Taxonomy" id="278164"/>
    <lineage>
        <taxon>Eukaryota</taxon>
        <taxon>Metazoa</taxon>
        <taxon>Chordata</taxon>
        <taxon>Craniata</taxon>
        <taxon>Vertebrata</taxon>
        <taxon>Euteleostomi</taxon>
        <taxon>Actinopterygii</taxon>
        <taxon>Neopterygii</taxon>
        <taxon>Teleostei</taxon>
        <taxon>Clupei</taxon>
        <taxon>Clupeiformes</taxon>
        <taxon>Clupeoidei</taxon>
        <taxon>Clupeidae</taxon>
        <taxon>Alosa</taxon>
    </lineage>
</organism>
<name>A0AAV6GQA8_9TELE</name>
<comment type="caution">
    <text evidence="1">The sequence shown here is derived from an EMBL/GenBank/DDBJ whole genome shotgun (WGS) entry which is preliminary data.</text>
</comment>
<dbReference type="Proteomes" id="UP000823561">
    <property type="component" value="Chromosome 9"/>
</dbReference>
<evidence type="ECO:0008006" key="3">
    <source>
        <dbReference type="Google" id="ProtNLM"/>
    </source>
</evidence>
<keyword evidence="2" id="KW-1185">Reference proteome</keyword>
<evidence type="ECO:0000313" key="1">
    <source>
        <dbReference type="EMBL" id="KAG5275721.1"/>
    </source>
</evidence>
<proteinExistence type="predicted"/>
<dbReference type="EMBL" id="JADWDJ010000009">
    <property type="protein sequence ID" value="KAG5275721.1"/>
    <property type="molecule type" value="Genomic_DNA"/>
</dbReference>
<protein>
    <recommendedName>
        <fullName evidence="3">Secreted protein</fullName>
    </recommendedName>
</protein>